<dbReference type="AlphaFoldDB" id="A0A6C0H215"/>
<sequence length="173" mass="20514">MNEEESIKIIKDICKKYVTTKDIDKLKDDIIDNDINLILIEFHLNFEYNININLSFNILNKRIGQQLFRKKLMERFDNKCMIDPDNYNLPSDCEACHIIPVCKFNDYNINNGLFINKIVHKYFDSYEMSINPESYKIELKGKAFDQNQIKKLEGNGYEPSYLYYINGKLKSNN</sequence>
<reference evidence="2" key="1">
    <citation type="journal article" date="2020" name="Nature">
        <title>Giant virus diversity and host interactions through global metagenomics.</title>
        <authorList>
            <person name="Schulz F."/>
            <person name="Roux S."/>
            <person name="Paez-Espino D."/>
            <person name="Jungbluth S."/>
            <person name="Walsh D.A."/>
            <person name="Denef V.J."/>
            <person name="McMahon K.D."/>
            <person name="Konstantinidis K.T."/>
            <person name="Eloe-Fadrosh E.A."/>
            <person name="Kyrpides N.C."/>
            <person name="Woyke T."/>
        </authorList>
    </citation>
    <scope>NUCLEOTIDE SEQUENCE</scope>
    <source>
        <strain evidence="2">GVMAG-M-3300023179-4</strain>
    </source>
</reference>
<organism evidence="2">
    <name type="scientific">viral metagenome</name>
    <dbReference type="NCBI Taxonomy" id="1070528"/>
    <lineage>
        <taxon>unclassified sequences</taxon>
        <taxon>metagenomes</taxon>
        <taxon>organismal metagenomes</taxon>
    </lineage>
</organism>
<proteinExistence type="predicted"/>
<name>A0A6C0H215_9ZZZZ</name>
<feature type="domain" description="HNH nuclease" evidence="1">
    <location>
        <begin position="87"/>
        <end position="131"/>
    </location>
</feature>
<dbReference type="Pfam" id="PF13391">
    <property type="entry name" value="HNH_2"/>
    <property type="match status" value="1"/>
</dbReference>
<accession>A0A6C0H215</accession>
<evidence type="ECO:0000259" key="1">
    <source>
        <dbReference type="Pfam" id="PF13391"/>
    </source>
</evidence>
<evidence type="ECO:0000313" key="2">
    <source>
        <dbReference type="EMBL" id="QHT74093.1"/>
    </source>
</evidence>
<dbReference type="EMBL" id="MN739837">
    <property type="protein sequence ID" value="QHT74093.1"/>
    <property type="molecule type" value="Genomic_DNA"/>
</dbReference>
<dbReference type="InterPro" id="IPR003615">
    <property type="entry name" value="HNH_nuc"/>
</dbReference>
<protein>
    <recommendedName>
        <fullName evidence="1">HNH nuclease domain-containing protein</fullName>
    </recommendedName>
</protein>